<organism evidence="5">
    <name type="scientific">Streptantibioticus silvisoli</name>
    <dbReference type="NCBI Taxonomy" id="2705255"/>
    <lineage>
        <taxon>Bacteria</taxon>
        <taxon>Bacillati</taxon>
        <taxon>Actinomycetota</taxon>
        <taxon>Actinomycetes</taxon>
        <taxon>Kitasatosporales</taxon>
        <taxon>Streptomycetaceae</taxon>
        <taxon>Streptantibioticus</taxon>
    </lineage>
</organism>
<comment type="similarity">
    <text evidence="2">Belongs to the transketolase family.</text>
</comment>
<dbReference type="SUPFAM" id="SSF52518">
    <property type="entry name" value="Thiamin diphosphate-binding fold (THDP-binding)"/>
    <property type="match status" value="1"/>
</dbReference>
<dbReference type="Gene3D" id="3.40.50.970">
    <property type="match status" value="1"/>
</dbReference>
<proteinExistence type="inferred from homology"/>
<evidence type="ECO:0000259" key="4">
    <source>
        <dbReference type="Pfam" id="PF00456"/>
    </source>
</evidence>
<evidence type="ECO:0000256" key="1">
    <source>
        <dbReference type="ARBA" id="ARBA00001964"/>
    </source>
</evidence>
<accession>A0AA90KJ73</accession>
<gene>
    <name evidence="5" type="ORF">POF50_028990</name>
</gene>
<dbReference type="PANTHER" id="PTHR47514">
    <property type="entry name" value="TRANSKETOLASE N-TERMINAL SECTION-RELATED"/>
    <property type="match status" value="1"/>
</dbReference>
<dbReference type="AlphaFoldDB" id="A0AA90KJ73"/>
<dbReference type="Pfam" id="PF00456">
    <property type="entry name" value="Transketolase_N"/>
    <property type="match status" value="1"/>
</dbReference>
<protein>
    <submittedName>
        <fullName evidence="5">Transketolase</fullName>
    </submittedName>
</protein>
<dbReference type="EMBL" id="JABXJJ020000044">
    <property type="protein sequence ID" value="MDI5973334.1"/>
    <property type="molecule type" value="Genomic_DNA"/>
</dbReference>
<dbReference type="InterPro" id="IPR005474">
    <property type="entry name" value="Transketolase_N"/>
</dbReference>
<dbReference type="PANTHER" id="PTHR47514:SF1">
    <property type="entry name" value="TRANSKETOLASE N-TERMINAL SECTION-RELATED"/>
    <property type="match status" value="1"/>
</dbReference>
<reference evidence="5" key="1">
    <citation type="submission" date="2023-05" db="EMBL/GenBank/DDBJ databases">
        <title>Streptantibioticus silvisoli sp. nov., acidotolerant actinomycetes 1 from pine litter.</title>
        <authorList>
            <person name="Swiecimska M."/>
            <person name="Golinska P."/>
            <person name="Sangal V."/>
            <person name="Wachnowicz B."/>
            <person name="Goodfellow M."/>
        </authorList>
    </citation>
    <scope>NUCLEOTIDE SEQUENCE</scope>
    <source>
        <strain evidence="5">SL13</strain>
    </source>
</reference>
<keyword evidence="3" id="KW-0786">Thiamine pyrophosphate</keyword>
<comment type="cofactor">
    <cofactor evidence="1">
        <name>thiamine diphosphate</name>
        <dbReference type="ChEBI" id="CHEBI:58937"/>
    </cofactor>
</comment>
<feature type="domain" description="Transketolase N-terminal" evidence="4">
    <location>
        <begin position="34"/>
        <end position="256"/>
    </location>
</feature>
<evidence type="ECO:0000256" key="3">
    <source>
        <dbReference type="ARBA" id="ARBA00023052"/>
    </source>
</evidence>
<sequence>MFANASDELSDAPAALAARARRRLLDLAVSRPVHLGASLSVVDILVAVHRVFGFTPARSADPDRHRLVLSKGHSVWALYCVLAELGMPGLDDPRAGHPLDGTPGVEAATGALGHGLSIGAGLAEAARLDGSDRRTAVVLGDGELNEGSVWEAAMFAAHRRLGNLVAVVDRNTLQQEGPTEQVLALEPLAAKWESFGWRVAEVDGHDCGLLVDTLTRPSAPTDRPTVLVAHTVKGRGVPYMEGEPRFHHLQLTERQHREAVAALDPRPAVAR</sequence>
<evidence type="ECO:0000313" key="5">
    <source>
        <dbReference type="EMBL" id="MDI5973334.1"/>
    </source>
</evidence>
<dbReference type="InterPro" id="IPR029061">
    <property type="entry name" value="THDP-binding"/>
</dbReference>
<dbReference type="CDD" id="cd02012">
    <property type="entry name" value="TPP_TK"/>
    <property type="match status" value="1"/>
</dbReference>
<dbReference type="RefSeq" id="WP_271312792.1">
    <property type="nucleotide sequence ID" value="NZ_JABXJJ020000044.1"/>
</dbReference>
<dbReference type="GO" id="GO:0000287">
    <property type="term" value="F:magnesium ion binding"/>
    <property type="evidence" value="ECO:0007669"/>
    <property type="project" value="UniProtKB-ARBA"/>
</dbReference>
<name>A0AA90KJ73_9ACTN</name>
<comment type="caution">
    <text evidence="5">The sequence shown here is derived from an EMBL/GenBank/DDBJ whole genome shotgun (WGS) entry which is preliminary data.</text>
</comment>
<evidence type="ECO:0000256" key="2">
    <source>
        <dbReference type="ARBA" id="ARBA00007131"/>
    </source>
</evidence>